<evidence type="ECO:0000256" key="4">
    <source>
        <dbReference type="ARBA" id="ARBA00024953"/>
    </source>
</evidence>
<dbReference type="PANTHER" id="PTHR32194">
    <property type="entry name" value="METALLOPROTEASE TLDD"/>
    <property type="match status" value="1"/>
</dbReference>
<dbReference type="EMBL" id="OU963862">
    <property type="protein sequence ID" value="CAH0380615.1"/>
    <property type="molecule type" value="Genomic_DNA"/>
</dbReference>
<comment type="subunit">
    <text evidence="6">Component of the proteasome complex.</text>
</comment>
<dbReference type="GO" id="GO:0019774">
    <property type="term" value="C:proteasome core complex, beta-subunit complex"/>
    <property type="evidence" value="ECO:0007669"/>
    <property type="project" value="InterPro"/>
</dbReference>
<protein>
    <recommendedName>
        <fullName evidence="6">Proteasome subunit beta</fullName>
    </recommendedName>
</protein>
<dbReference type="InterPro" id="IPR029055">
    <property type="entry name" value="Ntn_hydrolases_N"/>
</dbReference>
<dbReference type="CDD" id="cd03759">
    <property type="entry name" value="proteasome_beta_type_3"/>
    <property type="match status" value="1"/>
</dbReference>
<dbReference type="GO" id="GO:0005634">
    <property type="term" value="C:nucleus"/>
    <property type="evidence" value="ECO:0007669"/>
    <property type="project" value="UniProtKB-SubCell"/>
</dbReference>
<dbReference type="KEGG" id="btab:109036127"/>
<comment type="function">
    <text evidence="6">Component of the proteasome, a multicatalytic proteinase complex which is characterized by its ability to cleave peptides with Arg, Phe, Tyr, Leu, and Glu adjacent to the leaving group at neutral or slightly basic pH. The proteasome has an ATP-dependent proteolytic activity.</text>
</comment>
<evidence type="ECO:0000313" key="8">
    <source>
        <dbReference type="Proteomes" id="UP001152759"/>
    </source>
</evidence>
<accession>A0A9N9ZYY4</accession>
<keyword evidence="1 6" id="KW-0963">Cytoplasm</keyword>
<dbReference type="FunFam" id="3.60.20.10:FF:000003">
    <property type="entry name" value="Proteasome subunit beta type-3"/>
    <property type="match status" value="1"/>
</dbReference>
<name>A0A9N9ZYY4_BEMTA</name>
<dbReference type="InterPro" id="IPR001353">
    <property type="entry name" value="Proteasome_sua/b"/>
</dbReference>
<comment type="subcellular location">
    <subcellularLocation>
        <location evidence="6">Cytoplasm</location>
    </subcellularLocation>
    <subcellularLocation>
        <location evidence="6">Nucleus</location>
    </subcellularLocation>
</comment>
<sequence>MSILSYNGGAVVAMKGKNCVAIASDKKFGIQLQLISKEFPKIFEMGPHLYVGLPGLATDTQTVHARLKFRQNLFELKEGTRMSPKVFSSMVSNMLYEKRFGPYFVEPIVVGLEPDTYEPFICNMDLIGNVCFPEDFVVGGTCEDQLFGTCETMWEPDLSPDDLFETISQALMSAFNRDAGSGWGAVVYIIEKDKVTTRHLKTRMD</sequence>
<proteinExistence type="inferred from homology"/>
<dbReference type="PROSITE" id="PS51476">
    <property type="entry name" value="PROTEASOME_BETA_2"/>
    <property type="match status" value="1"/>
</dbReference>
<dbReference type="Pfam" id="PF00227">
    <property type="entry name" value="Proteasome"/>
    <property type="match status" value="1"/>
</dbReference>
<evidence type="ECO:0000313" key="7">
    <source>
        <dbReference type="EMBL" id="CAH0380615.1"/>
    </source>
</evidence>
<keyword evidence="2 6" id="KW-0647">Proteasome</keyword>
<dbReference type="InterPro" id="IPR016050">
    <property type="entry name" value="Proteasome_bsu_CS"/>
</dbReference>
<keyword evidence="8" id="KW-1185">Reference proteome</keyword>
<evidence type="ECO:0000256" key="1">
    <source>
        <dbReference type="ARBA" id="ARBA00022490"/>
    </source>
</evidence>
<reference evidence="7" key="1">
    <citation type="submission" date="2021-12" db="EMBL/GenBank/DDBJ databases">
        <authorList>
            <person name="King R."/>
        </authorList>
    </citation>
    <scope>NUCLEOTIDE SEQUENCE</scope>
</reference>
<dbReference type="GO" id="GO:0043161">
    <property type="term" value="P:proteasome-mediated ubiquitin-dependent protein catabolic process"/>
    <property type="evidence" value="ECO:0007669"/>
    <property type="project" value="InterPro"/>
</dbReference>
<evidence type="ECO:0000256" key="5">
    <source>
        <dbReference type="ARBA" id="ARBA00026071"/>
    </source>
</evidence>
<dbReference type="InterPro" id="IPR023333">
    <property type="entry name" value="Proteasome_suB-type"/>
</dbReference>
<keyword evidence="3 6" id="KW-0539">Nucleus</keyword>
<dbReference type="PROSITE" id="PS00854">
    <property type="entry name" value="PROTEASOME_BETA_1"/>
    <property type="match status" value="1"/>
</dbReference>
<organism evidence="7 8">
    <name type="scientific">Bemisia tabaci</name>
    <name type="common">Sweetpotato whitefly</name>
    <name type="synonym">Aleurodes tabaci</name>
    <dbReference type="NCBI Taxonomy" id="7038"/>
    <lineage>
        <taxon>Eukaryota</taxon>
        <taxon>Metazoa</taxon>
        <taxon>Ecdysozoa</taxon>
        <taxon>Arthropoda</taxon>
        <taxon>Hexapoda</taxon>
        <taxon>Insecta</taxon>
        <taxon>Pterygota</taxon>
        <taxon>Neoptera</taxon>
        <taxon>Paraneoptera</taxon>
        <taxon>Hemiptera</taxon>
        <taxon>Sternorrhyncha</taxon>
        <taxon>Aleyrodoidea</taxon>
        <taxon>Aleyrodidae</taxon>
        <taxon>Aleyrodinae</taxon>
        <taxon>Bemisia</taxon>
    </lineage>
</organism>
<gene>
    <name evidence="7" type="ORF">BEMITA_LOCUS350</name>
</gene>
<dbReference type="InterPro" id="IPR033811">
    <property type="entry name" value="Proteasome_beta_3"/>
</dbReference>
<comment type="similarity">
    <text evidence="6">Belongs to the peptidase T1B family.</text>
</comment>
<comment type="subunit">
    <text evidence="5">The 26S proteasome consists of a 20S proteasome core and two 19S regulatory subunits. The 20S proteasome core is composed of 28 subunits that are arranged in four stacked rings, resulting in a barrel-shaped structure. The two end rings are each formed by seven alpha subunits, and the two central rings are each formed by seven beta subunits. The catalytic chamber with the active sites is on the inside of the barrel.</text>
</comment>
<evidence type="ECO:0000256" key="6">
    <source>
        <dbReference type="RuleBase" id="RU004203"/>
    </source>
</evidence>
<dbReference type="Gene3D" id="3.60.20.10">
    <property type="entry name" value="Glutamine Phosphoribosylpyrophosphate, subunit 1, domain 1"/>
    <property type="match status" value="1"/>
</dbReference>
<dbReference type="OrthoDB" id="204949at2759"/>
<dbReference type="Proteomes" id="UP001152759">
    <property type="component" value="Chromosome 1"/>
</dbReference>
<evidence type="ECO:0000256" key="2">
    <source>
        <dbReference type="ARBA" id="ARBA00022942"/>
    </source>
</evidence>
<dbReference type="PANTHER" id="PTHR32194:SF10">
    <property type="entry name" value="PROTEASOME SUBUNIT BETA TYPE-3"/>
    <property type="match status" value="1"/>
</dbReference>
<dbReference type="GO" id="GO:0005737">
    <property type="term" value="C:cytoplasm"/>
    <property type="evidence" value="ECO:0007669"/>
    <property type="project" value="UniProtKB-SubCell"/>
</dbReference>
<dbReference type="AlphaFoldDB" id="A0A9N9ZYY4"/>
<evidence type="ECO:0000256" key="3">
    <source>
        <dbReference type="ARBA" id="ARBA00023242"/>
    </source>
</evidence>
<comment type="function">
    <text evidence="4">Non-catalytic component of the proteasome, a multicatalytic proteinase complex which is characterized by its ability to cleave peptides with Arg, Phe, Tyr, Leu, and Glu adjacent to the leaving group at neutral or slightly basic pH. The proteasome has an ATP-dependent proteolytic activity.</text>
</comment>
<dbReference type="SUPFAM" id="SSF56235">
    <property type="entry name" value="N-terminal nucleophile aminohydrolases (Ntn hydrolases)"/>
    <property type="match status" value="1"/>
</dbReference>